<sequence>MMGALNAVDLWPKVDVTPLMPPVFQKLPGRPKKYARRKEADENCSQKSSHTQTKACGIRLRKKEAIMKCSGCGGGNHNIRGCPSAKDKREREIPAAHEINAPSGQVKKRPFNGDGKGKKLVAKRSSKTNMESNQATSS</sequence>
<organism evidence="2 3">
    <name type="scientific">Striga asiatica</name>
    <name type="common">Asiatic witchweed</name>
    <name type="synonym">Buchnera asiatica</name>
    <dbReference type="NCBI Taxonomy" id="4170"/>
    <lineage>
        <taxon>Eukaryota</taxon>
        <taxon>Viridiplantae</taxon>
        <taxon>Streptophyta</taxon>
        <taxon>Embryophyta</taxon>
        <taxon>Tracheophyta</taxon>
        <taxon>Spermatophyta</taxon>
        <taxon>Magnoliopsida</taxon>
        <taxon>eudicotyledons</taxon>
        <taxon>Gunneridae</taxon>
        <taxon>Pentapetalae</taxon>
        <taxon>asterids</taxon>
        <taxon>lamiids</taxon>
        <taxon>Lamiales</taxon>
        <taxon>Orobanchaceae</taxon>
        <taxon>Buchnereae</taxon>
        <taxon>Striga</taxon>
    </lineage>
</organism>
<evidence type="ECO:0000313" key="2">
    <source>
        <dbReference type="EMBL" id="GER49841.1"/>
    </source>
</evidence>
<feature type="region of interest" description="Disordered" evidence="1">
    <location>
        <begin position="27"/>
        <end position="54"/>
    </location>
</feature>
<dbReference type="AlphaFoldDB" id="A0A5A7R0T5"/>
<feature type="compositionally biased region" description="Polar residues" evidence="1">
    <location>
        <begin position="43"/>
        <end position="54"/>
    </location>
</feature>
<keyword evidence="3" id="KW-1185">Reference proteome</keyword>
<comment type="caution">
    <text evidence="2">The sequence shown here is derived from an EMBL/GenBank/DDBJ whole genome shotgun (WGS) entry which is preliminary data.</text>
</comment>
<dbReference type="EMBL" id="BKCP01008848">
    <property type="protein sequence ID" value="GER49841.1"/>
    <property type="molecule type" value="Genomic_DNA"/>
</dbReference>
<evidence type="ECO:0000256" key="1">
    <source>
        <dbReference type="SAM" id="MobiDB-lite"/>
    </source>
</evidence>
<feature type="compositionally biased region" description="Polar residues" evidence="1">
    <location>
        <begin position="127"/>
        <end position="138"/>
    </location>
</feature>
<proteinExistence type="predicted"/>
<feature type="region of interest" description="Disordered" evidence="1">
    <location>
        <begin position="98"/>
        <end position="138"/>
    </location>
</feature>
<dbReference type="Proteomes" id="UP000325081">
    <property type="component" value="Unassembled WGS sequence"/>
</dbReference>
<protein>
    <submittedName>
        <fullName evidence="2">Zinc knuckle (CCHC-type) family protein</fullName>
    </submittedName>
</protein>
<reference evidence="3" key="1">
    <citation type="journal article" date="2019" name="Curr. Biol.">
        <title>Genome Sequence of Striga asiatica Provides Insight into the Evolution of Plant Parasitism.</title>
        <authorList>
            <person name="Yoshida S."/>
            <person name="Kim S."/>
            <person name="Wafula E.K."/>
            <person name="Tanskanen J."/>
            <person name="Kim Y.M."/>
            <person name="Honaas L."/>
            <person name="Yang Z."/>
            <person name="Spallek T."/>
            <person name="Conn C.E."/>
            <person name="Ichihashi Y."/>
            <person name="Cheong K."/>
            <person name="Cui S."/>
            <person name="Der J.P."/>
            <person name="Gundlach H."/>
            <person name="Jiao Y."/>
            <person name="Hori C."/>
            <person name="Ishida J.K."/>
            <person name="Kasahara H."/>
            <person name="Kiba T."/>
            <person name="Kim M.S."/>
            <person name="Koo N."/>
            <person name="Laohavisit A."/>
            <person name="Lee Y.H."/>
            <person name="Lumba S."/>
            <person name="McCourt P."/>
            <person name="Mortimer J.C."/>
            <person name="Mutuku J.M."/>
            <person name="Nomura T."/>
            <person name="Sasaki-Sekimoto Y."/>
            <person name="Seto Y."/>
            <person name="Wang Y."/>
            <person name="Wakatake T."/>
            <person name="Sakakibara H."/>
            <person name="Demura T."/>
            <person name="Yamaguchi S."/>
            <person name="Yoneyama K."/>
            <person name="Manabe R.I."/>
            <person name="Nelson D.C."/>
            <person name="Schulman A.H."/>
            <person name="Timko M.P."/>
            <person name="dePamphilis C.W."/>
            <person name="Choi D."/>
            <person name="Shirasu K."/>
        </authorList>
    </citation>
    <scope>NUCLEOTIDE SEQUENCE [LARGE SCALE GENOMIC DNA]</scope>
    <source>
        <strain evidence="3">cv. UVA1</strain>
    </source>
</reference>
<name>A0A5A7R0T5_STRAF</name>
<dbReference type="OrthoDB" id="687700at2759"/>
<accession>A0A5A7R0T5</accession>
<gene>
    <name evidence="2" type="ORF">STAS_27103</name>
</gene>
<evidence type="ECO:0000313" key="3">
    <source>
        <dbReference type="Proteomes" id="UP000325081"/>
    </source>
</evidence>